<dbReference type="Proteomes" id="UP000634919">
    <property type="component" value="Unassembled WGS sequence"/>
</dbReference>
<name>A0ABR8S9P9_9BURK</name>
<keyword evidence="3" id="KW-0378">Hydrolase</keyword>
<keyword evidence="4" id="KW-0460">Magnesium</keyword>
<evidence type="ECO:0000256" key="2">
    <source>
        <dbReference type="ARBA" id="ARBA00022723"/>
    </source>
</evidence>
<gene>
    <name evidence="6" type="ORF">H9646_04875</name>
</gene>
<evidence type="ECO:0000256" key="3">
    <source>
        <dbReference type="ARBA" id="ARBA00022801"/>
    </source>
</evidence>
<evidence type="ECO:0000313" key="7">
    <source>
        <dbReference type="Proteomes" id="UP000634919"/>
    </source>
</evidence>
<dbReference type="EMBL" id="JACSQK010000002">
    <property type="protein sequence ID" value="MBD7959804.1"/>
    <property type="molecule type" value="Genomic_DNA"/>
</dbReference>
<dbReference type="CDD" id="cd10807">
    <property type="entry name" value="YdjC_like_3"/>
    <property type="match status" value="1"/>
</dbReference>
<keyword evidence="2" id="KW-0479">Metal-binding</keyword>
<keyword evidence="5" id="KW-0119">Carbohydrate metabolism</keyword>
<organism evidence="6 7">
    <name type="scientific">Comamonas avium</name>
    <dbReference type="NCBI Taxonomy" id="2762231"/>
    <lineage>
        <taxon>Bacteria</taxon>
        <taxon>Pseudomonadati</taxon>
        <taxon>Pseudomonadota</taxon>
        <taxon>Betaproteobacteria</taxon>
        <taxon>Burkholderiales</taxon>
        <taxon>Comamonadaceae</taxon>
        <taxon>Comamonas</taxon>
    </lineage>
</organism>
<evidence type="ECO:0000313" key="6">
    <source>
        <dbReference type="EMBL" id="MBD7959804.1"/>
    </source>
</evidence>
<evidence type="ECO:0000256" key="5">
    <source>
        <dbReference type="ARBA" id="ARBA00023277"/>
    </source>
</evidence>
<protein>
    <submittedName>
        <fullName evidence="6">ChbG/HpnK family deacetylase</fullName>
    </submittedName>
</protein>
<sequence>MTRPNALRALILCADDYALHPLVDAAVEQLTLAGRLSATSCMTTSPRWVQAAPRLKALRPRLSVGLHFNLTESHGGAVPAYALGDVIKKSYTRQFSAAALRLQWQQQLDAFEQALGTAPDFIDGHQHVHQLPGMRDAMQEALHQRYAGSEMPWVRSTAPAGGLWRSPKAAIIALLGGWTTTRQLQQSHVPVNTGFGGVYGFDAPDAASYGAQMAQWLPQLCDGSLVMCHPATDVVQGDAIGRQRPVEFAYLMSEAFAALLQQHHVQVAQGPLRHLMKM</sequence>
<reference evidence="6 7" key="1">
    <citation type="submission" date="2020-08" db="EMBL/GenBank/DDBJ databases">
        <title>A Genomic Blueprint of the Chicken Gut Microbiome.</title>
        <authorList>
            <person name="Gilroy R."/>
            <person name="Ravi A."/>
            <person name="Getino M."/>
            <person name="Pursley I."/>
            <person name="Horton D.L."/>
            <person name="Alikhan N.-F."/>
            <person name="Baker D."/>
            <person name="Gharbi K."/>
            <person name="Hall N."/>
            <person name="Watson M."/>
            <person name="Adriaenssens E.M."/>
            <person name="Foster-Nyarko E."/>
            <person name="Jarju S."/>
            <person name="Secka A."/>
            <person name="Antonio M."/>
            <person name="Oren A."/>
            <person name="Chaudhuri R."/>
            <person name="La Ragione R.M."/>
            <person name="Hildebrand F."/>
            <person name="Pallen M.J."/>
        </authorList>
    </citation>
    <scope>NUCLEOTIDE SEQUENCE [LARGE SCALE GENOMIC DNA]</scope>
    <source>
        <strain evidence="6 7">Sa2CVA6</strain>
    </source>
</reference>
<evidence type="ECO:0000256" key="4">
    <source>
        <dbReference type="ARBA" id="ARBA00022842"/>
    </source>
</evidence>
<dbReference type="InterPro" id="IPR011330">
    <property type="entry name" value="Glyco_hydro/deAcase_b/a-brl"/>
</dbReference>
<dbReference type="RefSeq" id="WP_191722200.1">
    <property type="nucleotide sequence ID" value="NZ_JACSQK010000002.1"/>
</dbReference>
<accession>A0ABR8S9P9</accession>
<comment type="cofactor">
    <cofactor evidence="1">
        <name>Mg(2+)</name>
        <dbReference type="ChEBI" id="CHEBI:18420"/>
    </cofactor>
</comment>
<evidence type="ECO:0000256" key="1">
    <source>
        <dbReference type="ARBA" id="ARBA00001946"/>
    </source>
</evidence>
<dbReference type="PANTHER" id="PTHR31609:SF1">
    <property type="entry name" value="CARBOHYDRATE DEACETYLASE"/>
    <property type="match status" value="1"/>
</dbReference>
<comment type="caution">
    <text evidence="6">The sequence shown here is derived from an EMBL/GenBank/DDBJ whole genome shotgun (WGS) entry which is preliminary data.</text>
</comment>
<keyword evidence="7" id="KW-1185">Reference proteome</keyword>
<dbReference type="Pfam" id="PF04794">
    <property type="entry name" value="YdjC"/>
    <property type="match status" value="1"/>
</dbReference>
<dbReference type="PANTHER" id="PTHR31609">
    <property type="entry name" value="YDJC DEACETYLASE FAMILY MEMBER"/>
    <property type="match status" value="1"/>
</dbReference>
<proteinExistence type="predicted"/>
<dbReference type="SUPFAM" id="SSF88713">
    <property type="entry name" value="Glycoside hydrolase/deacetylase"/>
    <property type="match status" value="1"/>
</dbReference>
<dbReference type="InterPro" id="IPR006879">
    <property type="entry name" value="YdjC-like"/>
</dbReference>
<dbReference type="Gene3D" id="3.20.20.370">
    <property type="entry name" value="Glycoside hydrolase/deacetylase"/>
    <property type="match status" value="1"/>
</dbReference>